<dbReference type="Proteomes" id="UP000034607">
    <property type="component" value="Unassembled WGS sequence"/>
</dbReference>
<gene>
    <name evidence="2" type="ORF">UX78_C0009G0032</name>
</gene>
<proteinExistence type="predicted"/>
<keyword evidence="1" id="KW-0472">Membrane</keyword>
<dbReference type="AlphaFoldDB" id="A0A0G1UFC6"/>
<evidence type="ECO:0000256" key="1">
    <source>
        <dbReference type="SAM" id="Phobius"/>
    </source>
</evidence>
<accession>A0A0G1UFC6</accession>
<evidence type="ECO:0000313" key="3">
    <source>
        <dbReference type="Proteomes" id="UP000034607"/>
    </source>
</evidence>
<dbReference type="EMBL" id="LCNM01000009">
    <property type="protein sequence ID" value="KKU56420.1"/>
    <property type="molecule type" value="Genomic_DNA"/>
</dbReference>
<sequence length="161" mass="17939">MKTSNLLISLVLFLLVAVGSIYFIQKFSGLSHPRLVSGFPQIPQIPNSVLLDSRVTTDGTTNPVFAANWKTSHSVSFVMNWYIRAFQQAGWEVDQTANESSEETWQYVTASLGDLVVNLDVEKEEDYEPTIIFAEILSQTDSVTRFVPIDGPAVSNEHTPE</sequence>
<evidence type="ECO:0000313" key="2">
    <source>
        <dbReference type="EMBL" id="KKU56420.1"/>
    </source>
</evidence>
<keyword evidence="1" id="KW-1133">Transmembrane helix</keyword>
<comment type="caution">
    <text evidence="2">The sequence shown here is derived from an EMBL/GenBank/DDBJ whole genome shotgun (WGS) entry which is preliminary data.</text>
</comment>
<organism evidence="2 3">
    <name type="scientific">Candidatus Amesbacteria bacterium GW2011_GWA2_47_11</name>
    <dbReference type="NCBI Taxonomy" id="1618357"/>
    <lineage>
        <taxon>Bacteria</taxon>
        <taxon>Candidatus Amesiibacteriota</taxon>
    </lineage>
</organism>
<name>A0A0G1UFC6_9BACT</name>
<reference evidence="2 3" key="1">
    <citation type="journal article" date="2015" name="Nature">
        <title>rRNA introns, odd ribosomes, and small enigmatic genomes across a large radiation of phyla.</title>
        <authorList>
            <person name="Brown C.T."/>
            <person name="Hug L.A."/>
            <person name="Thomas B.C."/>
            <person name="Sharon I."/>
            <person name="Castelle C.J."/>
            <person name="Singh A."/>
            <person name="Wilkins M.J."/>
            <person name="Williams K.H."/>
            <person name="Banfield J.F."/>
        </authorList>
    </citation>
    <scope>NUCLEOTIDE SEQUENCE [LARGE SCALE GENOMIC DNA]</scope>
</reference>
<keyword evidence="1" id="KW-0812">Transmembrane</keyword>
<feature type="transmembrane region" description="Helical" evidence="1">
    <location>
        <begin position="6"/>
        <end position="24"/>
    </location>
</feature>
<protein>
    <submittedName>
        <fullName evidence="2">Uncharacterized protein</fullName>
    </submittedName>
</protein>